<gene>
    <name evidence="3" type="ORF">ACFSUQ_05195</name>
</gene>
<sequence>MTSATVFTHARIYARVNQPPTSGGIAVQDGKVIAVGDLDHCRAAAGADAATVALSGAAVFPGFHDAHIHTGALALQFDAPDVSEATSLTEALALLARWADAHPGDGWVVGGRWDANEWGEGETLHRELLDEIFGDRPVVLNTVDAHSVCASSRALEIAGITADTEAAPGSVIERDADGQLNGILRENASDSIRAIANRQLLADAADLLAGVQRHLHARGITAITDFDGEEVRQGFTALAAAGKLRLRVRKGIPMGELDRAIAEGRTSGDGDDWLITGPVKLFSDGALGSHTALMHEGYEGDRCNCGVEVISVPNLTETVERANSNGIAVATHAIGDRANTNVLDAYEATKDCTRANDLHNSIEHAQHLAPRDIERFYELQVTASMQPIHCTGDFPLSVNLLGERDTLHYPWCTLRKAGVRVAFGSDGPIEPVEPMYGIHAAVTRQRRDNEPAGGREPSERLPLDQALLAYTEAPASMDEREAVRGRIEPGAYADFVALNADPYDTHPADLWKLGVTETIVAGEPVYRTEGAA</sequence>
<dbReference type="InterPro" id="IPR032466">
    <property type="entry name" value="Metal_Hydrolase"/>
</dbReference>
<dbReference type="PANTHER" id="PTHR22642">
    <property type="entry name" value="IMIDAZOLONEPROPIONASE"/>
    <property type="match status" value="1"/>
</dbReference>
<dbReference type="SUPFAM" id="SSF51556">
    <property type="entry name" value="Metallo-dependent hydrolases"/>
    <property type="match status" value="1"/>
</dbReference>
<dbReference type="Proteomes" id="UP001597453">
    <property type="component" value="Unassembled WGS sequence"/>
</dbReference>
<dbReference type="EMBL" id="JBHUNF010000003">
    <property type="protein sequence ID" value="MFD2674696.1"/>
    <property type="molecule type" value="Genomic_DNA"/>
</dbReference>
<dbReference type="RefSeq" id="WP_066055861.1">
    <property type="nucleotide sequence ID" value="NZ_JBHUNF010000003.1"/>
</dbReference>
<organism evidence="3 4">
    <name type="scientific">Gulosibacter bifidus</name>
    <dbReference type="NCBI Taxonomy" id="272239"/>
    <lineage>
        <taxon>Bacteria</taxon>
        <taxon>Bacillati</taxon>
        <taxon>Actinomycetota</taxon>
        <taxon>Actinomycetes</taxon>
        <taxon>Micrococcales</taxon>
        <taxon>Microbacteriaceae</taxon>
        <taxon>Gulosibacter</taxon>
    </lineage>
</organism>
<evidence type="ECO:0000256" key="1">
    <source>
        <dbReference type="SAM" id="MobiDB-lite"/>
    </source>
</evidence>
<protein>
    <submittedName>
        <fullName evidence="3">Amidohydrolase</fullName>
        <ecNumber evidence="3">3.5.-.-</ecNumber>
    </submittedName>
</protein>
<dbReference type="InterPro" id="IPR013108">
    <property type="entry name" value="Amidohydro_3"/>
</dbReference>
<name>A0ABW5RJ22_9MICO</name>
<dbReference type="InterPro" id="IPR011059">
    <property type="entry name" value="Metal-dep_hydrolase_composite"/>
</dbReference>
<dbReference type="CDD" id="cd01300">
    <property type="entry name" value="YtcJ_like"/>
    <property type="match status" value="1"/>
</dbReference>
<evidence type="ECO:0000313" key="3">
    <source>
        <dbReference type="EMBL" id="MFD2674696.1"/>
    </source>
</evidence>
<evidence type="ECO:0000313" key="4">
    <source>
        <dbReference type="Proteomes" id="UP001597453"/>
    </source>
</evidence>
<keyword evidence="4" id="KW-1185">Reference proteome</keyword>
<reference evidence="4" key="1">
    <citation type="journal article" date="2019" name="Int. J. Syst. Evol. Microbiol.">
        <title>The Global Catalogue of Microorganisms (GCM) 10K type strain sequencing project: providing services to taxonomists for standard genome sequencing and annotation.</title>
        <authorList>
            <consortium name="The Broad Institute Genomics Platform"/>
            <consortium name="The Broad Institute Genome Sequencing Center for Infectious Disease"/>
            <person name="Wu L."/>
            <person name="Ma J."/>
        </authorList>
    </citation>
    <scope>NUCLEOTIDE SEQUENCE [LARGE SCALE GENOMIC DNA]</scope>
    <source>
        <strain evidence="4">TISTR 1511</strain>
    </source>
</reference>
<dbReference type="Pfam" id="PF07969">
    <property type="entry name" value="Amidohydro_3"/>
    <property type="match status" value="1"/>
</dbReference>
<dbReference type="PANTHER" id="PTHR22642:SF2">
    <property type="entry name" value="PROTEIN LONG AFTER FAR-RED 3"/>
    <property type="match status" value="1"/>
</dbReference>
<dbReference type="InterPro" id="IPR033932">
    <property type="entry name" value="YtcJ-like"/>
</dbReference>
<feature type="domain" description="Amidohydrolase 3" evidence="2">
    <location>
        <begin position="51"/>
        <end position="526"/>
    </location>
</feature>
<dbReference type="Gene3D" id="3.20.20.140">
    <property type="entry name" value="Metal-dependent hydrolases"/>
    <property type="match status" value="1"/>
</dbReference>
<feature type="region of interest" description="Disordered" evidence="1">
    <location>
        <begin position="444"/>
        <end position="463"/>
    </location>
</feature>
<accession>A0ABW5RJ22</accession>
<proteinExistence type="predicted"/>
<dbReference type="Gene3D" id="3.10.310.70">
    <property type="match status" value="1"/>
</dbReference>
<evidence type="ECO:0000259" key="2">
    <source>
        <dbReference type="Pfam" id="PF07969"/>
    </source>
</evidence>
<keyword evidence="3" id="KW-0378">Hydrolase</keyword>
<comment type="caution">
    <text evidence="3">The sequence shown here is derived from an EMBL/GenBank/DDBJ whole genome shotgun (WGS) entry which is preliminary data.</text>
</comment>
<dbReference type="EC" id="3.5.-.-" evidence="3"/>
<dbReference type="GO" id="GO:0016787">
    <property type="term" value="F:hydrolase activity"/>
    <property type="evidence" value="ECO:0007669"/>
    <property type="project" value="UniProtKB-KW"/>
</dbReference>
<dbReference type="Gene3D" id="2.30.40.10">
    <property type="entry name" value="Urease, subunit C, domain 1"/>
    <property type="match status" value="1"/>
</dbReference>
<dbReference type="SUPFAM" id="SSF51338">
    <property type="entry name" value="Composite domain of metallo-dependent hydrolases"/>
    <property type="match status" value="1"/>
</dbReference>